<name>A0A0E9RQ47_ANGAN</name>
<reference evidence="1" key="2">
    <citation type="journal article" date="2015" name="Fish Shellfish Immunol.">
        <title>Early steps in the European eel (Anguilla anguilla)-Vibrio vulnificus interaction in the gills: Role of the RtxA13 toxin.</title>
        <authorList>
            <person name="Callol A."/>
            <person name="Pajuelo D."/>
            <person name="Ebbesson L."/>
            <person name="Teles M."/>
            <person name="MacKenzie S."/>
            <person name="Amaro C."/>
        </authorList>
    </citation>
    <scope>NUCLEOTIDE SEQUENCE</scope>
</reference>
<proteinExistence type="predicted"/>
<accession>A0A0E9RQ47</accession>
<sequence>MRFNPGVFEEYGVCIAPSETRAISL</sequence>
<dbReference type="AlphaFoldDB" id="A0A0E9RQ47"/>
<evidence type="ECO:0000313" key="1">
    <source>
        <dbReference type="EMBL" id="JAH31266.1"/>
    </source>
</evidence>
<reference evidence="1" key="1">
    <citation type="submission" date="2014-11" db="EMBL/GenBank/DDBJ databases">
        <authorList>
            <person name="Amaro Gonzalez C."/>
        </authorList>
    </citation>
    <scope>NUCLEOTIDE SEQUENCE</scope>
</reference>
<organism evidence="1">
    <name type="scientific">Anguilla anguilla</name>
    <name type="common">European freshwater eel</name>
    <name type="synonym">Muraena anguilla</name>
    <dbReference type="NCBI Taxonomy" id="7936"/>
    <lineage>
        <taxon>Eukaryota</taxon>
        <taxon>Metazoa</taxon>
        <taxon>Chordata</taxon>
        <taxon>Craniata</taxon>
        <taxon>Vertebrata</taxon>
        <taxon>Euteleostomi</taxon>
        <taxon>Actinopterygii</taxon>
        <taxon>Neopterygii</taxon>
        <taxon>Teleostei</taxon>
        <taxon>Anguilliformes</taxon>
        <taxon>Anguillidae</taxon>
        <taxon>Anguilla</taxon>
    </lineage>
</organism>
<dbReference type="EMBL" id="GBXM01077311">
    <property type="protein sequence ID" value="JAH31266.1"/>
    <property type="molecule type" value="Transcribed_RNA"/>
</dbReference>
<protein>
    <submittedName>
        <fullName evidence="1">Uncharacterized protein</fullName>
    </submittedName>
</protein>